<evidence type="ECO:0008006" key="4">
    <source>
        <dbReference type="Google" id="ProtNLM"/>
    </source>
</evidence>
<keyword evidence="1" id="KW-1133">Transmembrane helix</keyword>
<dbReference type="EMBL" id="FNJQ01000011">
    <property type="protein sequence ID" value="SDP25696.1"/>
    <property type="molecule type" value="Genomic_DNA"/>
</dbReference>
<evidence type="ECO:0000313" key="2">
    <source>
        <dbReference type="EMBL" id="SDP25696.1"/>
    </source>
</evidence>
<keyword evidence="1" id="KW-0812">Transmembrane</keyword>
<protein>
    <recommendedName>
        <fullName evidence="4">DUF3592 domain-containing protein</fullName>
    </recommendedName>
</protein>
<gene>
    <name evidence="2" type="ORF">SAMN05216366_11116</name>
</gene>
<feature type="transmembrane region" description="Helical" evidence="1">
    <location>
        <begin position="6"/>
        <end position="25"/>
    </location>
</feature>
<dbReference type="AlphaFoldDB" id="A0A1H0R9H7"/>
<evidence type="ECO:0000313" key="3">
    <source>
        <dbReference type="Proteomes" id="UP000182412"/>
    </source>
</evidence>
<name>A0A1H0R9H7_SELRU</name>
<dbReference type="RefSeq" id="WP_041914228.1">
    <property type="nucleotide sequence ID" value="NZ_FNJQ01000011.1"/>
</dbReference>
<reference evidence="2 3" key="1">
    <citation type="submission" date="2016-10" db="EMBL/GenBank/DDBJ databases">
        <authorList>
            <person name="de Groot N.N."/>
        </authorList>
    </citation>
    <scope>NUCLEOTIDE SEQUENCE [LARGE SCALE GENOMIC DNA]</scope>
    <source>
        <strain evidence="2 3">S137</strain>
    </source>
</reference>
<evidence type="ECO:0000256" key="1">
    <source>
        <dbReference type="SAM" id="Phobius"/>
    </source>
</evidence>
<feature type="transmembrane region" description="Helical" evidence="1">
    <location>
        <begin position="123"/>
        <end position="142"/>
    </location>
</feature>
<dbReference type="Proteomes" id="UP000182412">
    <property type="component" value="Unassembled WGS sequence"/>
</dbReference>
<accession>A0A1H0R9H7</accession>
<proteinExistence type="predicted"/>
<keyword evidence="1" id="KW-0472">Membrane</keyword>
<sequence length="144" mass="16453">MSEWLLAPAFIMLVGVIFILVAVGIKWKIKKKLAVCTAETKGTVVRWSHERVAHDYGSATDYFWFPVYAYDVQGKHYEEKSSVGLSEQGELYAETVLYYEPGNPSNFYANIGNYDRLIMIFRLVGWSLTLMTLLTLGILYHVQS</sequence>
<organism evidence="2 3">
    <name type="scientific">Selenomonas ruminantium</name>
    <dbReference type="NCBI Taxonomy" id="971"/>
    <lineage>
        <taxon>Bacteria</taxon>
        <taxon>Bacillati</taxon>
        <taxon>Bacillota</taxon>
        <taxon>Negativicutes</taxon>
        <taxon>Selenomonadales</taxon>
        <taxon>Selenomonadaceae</taxon>
        <taxon>Selenomonas</taxon>
    </lineage>
</organism>
<dbReference type="OrthoDB" id="1667022at2"/>